<evidence type="ECO:0000313" key="3">
    <source>
        <dbReference type="Proteomes" id="UP000465622"/>
    </source>
</evidence>
<sequence length="145" mass="15754">MLSDAPARVYTGDDFNYVDMIAGDGSTHSEALLGAFAAVPRFASAAFGRLDEGDPAGFREILQPTVKLSRLVFTAPTQYYKVGVAWLAYLDGHQDHFKMIGGFETGRSILHLAELVRAAGEIGLFTDPEFTATRVEAFFAPYGAR</sequence>
<evidence type="ECO:0000313" key="2">
    <source>
        <dbReference type="EMBL" id="BDY28922.1"/>
    </source>
</evidence>
<dbReference type="EMBL" id="AP027452">
    <property type="protein sequence ID" value="BDY28922.1"/>
    <property type="molecule type" value="Genomic_DNA"/>
</dbReference>
<dbReference type="Proteomes" id="UP001241092">
    <property type="component" value="Chromosome"/>
</dbReference>
<dbReference type="Proteomes" id="UP000465622">
    <property type="component" value="Chromosome"/>
</dbReference>
<dbReference type="AlphaFoldDB" id="A0AAI8TUR7"/>
<dbReference type="InterPro" id="IPR013785">
    <property type="entry name" value="Aldolase_TIM"/>
</dbReference>
<protein>
    <recommendedName>
        <fullName evidence="5">Dihydrodipicolinate synthase family protein</fullName>
    </recommendedName>
</protein>
<dbReference type="EMBL" id="AP022567">
    <property type="protein sequence ID" value="BBX32406.1"/>
    <property type="molecule type" value="Genomic_DNA"/>
</dbReference>
<dbReference type="Gene3D" id="3.20.20.70">
    <property type="entry name" value="Aldolase class I"/>
    <property type="match status" value="1"/>
</dbReference>
<evidence type="ECO:0000313" key="4">
    <source>
        <dbReference type="Proteomes" id="UP001241092"/>
    </source>
</evidence>
<accession>A0AAI8TUR7</accession>
<keyword evidence="3" id="KW-1185">Reference proteome</keyword>
<reference evidence="1" key="2">
    <citation type="submission" date="2020-02" db="EMBL/GenBank/DDBJ databases">
        <authorList>
            <person name="Matsumoto Y."/>
            <person name="Motooka D."/>
            <person name="Nakamura S."/>
        </authorList>
    </citation>
    <scope>NUCLEOTIDE SEQUENCE</scope>
    <source>
        <strain evidence="1">JCM 12375</strain>
    </source>
</reference>
<dbReference type="Pfam" id="PF06187">
    <property type="entry name" value="DUF993"/>
    <property type="match status" value="1"/>
</dbReference>
<evidence type="ECO:0008006" key="5">
    <source>
        <dbReference type="Google" id="ProtNLM"/>
    </source>
</evidence>
<evidence type="ECO:0000313" key="1">
    <source>
        <dbReference type="EMBL" id="BBX32406.1"/>
    </source>
</evidence>
<proteinExistence type="predicted"/>
<gene>
    <name evidence="2" type="ORF">hbim_02858</name>
    <name evidence="1" type="ORF">MMAGJ_16880</name>
</gene>
<reference evidence="1 3" key="1">
    <citation type="journal article" date="2019" name="Emerg. Microbes Infect.">
        <title>Comprehensive subspecies identification of 175 nontuberculous mycobacteria species based on 7547 genomic profiles.</title>
        <authorList>
            <person name="Matsumoto Y."/>
            <person name="Kinjo T."/>
            <person name="Motooka D."/>
            <person name="Nabeya D."/>
            <person name="Jung N."/>
            <person name="Uechi K."/>
            <person name="Horii T."/>
            <person name="Iida T."/>
            <person name="Fujita J."/>
            <person name="Nakamura S."/>
        </authorList>
    </citation>
    <scope>NUCLEOTIDE SEQUENCE [LARGE SCALE GENOMIC DNA]</scope>
    <source>
        <strain evidence="1 3">JCM 12375</strain>
    </source>
</reference>
<name>A0AAI8TUR7_MYCME</name>
<dbReference type="InterPro" id="IPR009334">
    <property type="entry name" value="DUF993"/>
</dbReference>
<organism evidence="2 4">
    <name type="scientific">Mycolicibacterium mageritense</name>
    <name type="common">Mycobacterium mageritense</name>
    <dbReference type="NCBI Taxonomy" id="53462"/>
    <lineage>
        <taxon>Bacteria</taxon>
        <taxon>Bacillati</taxon>
        <taxon>Actinomycetota</taxon>
        <taxon>Actinomycetes</taxon>
        <taxon>Mycobacteriales</taxon>
        <taxon>Mycobacteriaceae</taxon>
        <taxon>Mycolicibacterium</taxon>
    </lineage>
</organism>
<reference evidence="2" key="3">
    <citation type="submission" date="2023-03" db="EMBL/GenBank/DDBJ databases">
        <title>Draft genome sequence of a Mycolicibacterium mageritense strain H4_3_1 isolated from a hybrid biological-inorganic system reactor.</title>
        <authorList>
            <person name="Feng X."/>
            <person name="Kazama D."/>
            <person name="Sato K."/>
            <person name="Kobayashi H."/>
        </authorList>
    </citation>
    <scope>NUCLEOTIDE SEQUENCE</scope>
    <source>
        <strain evidence="2">H4_3_1</strain>
    </source>
</reference>